<dbReference type="RefSeq" id="XP_026194490.1">
    <property type="nucleotide sequence ID" value="XM_026338705.1"/>
</dbReference>
<dbReference type="InterPro" id="IPR036412">
    <property type="entry name" value="HAD-like_sf"/>
</dbReference>
<accession>A0A6P6S586</accession>
<dbReference type="PROSITE" id="PS50090">
    <property type="entry name" value="MYB_LIKE"/>
    <property type="match status" value="1"/>
</dbReference>
<dbReference type="InterPro" id="IPR055141">
    <property type="entry name" value="TADA2A_B-like_dom"/>
</dbReference>
<dbReference type="InterPro" id="IPR004274">
    <property type="entry name" value="FCP1_dom"/>
</dbReference>
<protein>
    <submittedName>
        <fullName evidence="7">Uncharacterized protein LOC34620797</fullName>
    </submittedName>
</protein>
<dbReference type="SMART" id="SM00577">
    <property type="entry name" value="CPDc"/>
    <property type="match status" value="1"/>
</dbReference>
<feature type="compositionally biased region" description="Low complexity" evidence="1">
    <location>
        <begin position="425"/>
        <end position="444"/>
    </location>
</feature>
<name>A0A6P6S586_9EIME</name>
<dbReference type="Pfam" id="PF00249">
    <property type="entry name" value="Myb_DNA-binding"/>
    <property type="match status" value="1"/>
</dbReference>
<feature type="compositionally biased region" description="Low complexity" evidence="1">
    <location>
        <begin position="28"/>
        <end position="66"/>
    </location>
</feature>
<feature type="compositionally biased region" description="Basic and acidic residues" evidence="1">
    <location>
        <begin position="1"/>
        <end position="17"/>
    </location>
</feature>
<keyword evidence="6" id="KW-1185">Reference proteome</keyword>
<feature type="domain" description="Myb-like" evidence="2">
    <location>
        <begin position="109"/>
        <end position="157"/>
    </location>
</feature>
<dbReference type="AlphaFoldDB" id="A0A6P6S586"/>
<dbReference type="SUPFAM" id="SSF56784">
    <property type="entry name" value="HAD-like"/>
    <property type="match status" value="1"/>
</dbReference>
<dbReference type="InterPro" id="IPR017930">
    <property type="entry name" value="Myb_dom"/>
</dbReference>
<reference evidence="7" key="1">
    <citation type="submission" date="2025-08" db="UniProtKB">
        <authorList>
            <consortium name="RefSeq"/>
        </authorList>
    </citation>
    <scope>IDENTIFICATION</scope>
</reference>
<dbReference type="Gene3D" id="1.10.10.60">
    <property type="entry name" value="Homeodomain-like"/>
    <property type="match status" value="1"/>
</dbReference>
<evidence type="ECO:0000259" key="4">
    <source>
        <dbReference type="PROSITE" id="PS51293"/>
    </source>
</evidence>
<dbReference type="PROSITE" id="PS51293">
    <property type="entry name" value="SANT"/>
    <property type="match status" value="1"/>
</dbReference>
<dbReference type="InterPro" id="IPR009057">
    <property type="entry name" value="Homeodomain-like_sf"/>
</dbReference>
<evidence type="ECO:0000313" key="7">
    <source>
        <dbReference type="RefSeq" id="XP_026194490.1"/>
    </source>
</evidence>
<dbReference type="GeneID" id="34620797"/>
<dbReference type="GO" id="GO:0005634">
    <property type="term" value="C:nucleus"/>
    <property type="evidence" value="ECO:0007669"/>
    <property type="project" value="TreeGrafter"/>
</dbReference>
<feature type="compositionally biased region" description="Low complexity" evidence="1">
    <location>
        <begin position="592"/>
        <end position="607"/>
    </location>
</feature>
<dbReference type="PANTHER" id="PTHR12374:SF20">
    <property type="entry name" value="TRANSCRIPTIONAL ADAPTER 2-ALPHA"/>
    <property type="match status" value="1"/>
</dbReference>
<evidence type="ECO:0000259" key="5">
    <source>
        <dbReference type="PROSITE" id="PS51294"/>
    </source>
</evidence>
<dbReference type="InterPro" id="IPR001005">
    <property type="entry name" value="SANT/Myb"/>
</dbReference>
<dbReference type="OrthoDB" id="445750at2759"/>
<feature type="region of interest" description="Disordered" evidence="1">
    <location>
        <begin position="1"/>
        <end position="66"/>
    </location>
</feature>
<feature type="region of interest" description="Disordered" evidence="1">
    <location>
        <begin position="586"/>
        <end position="607"/>
    </location>
</feature>
<dbReference type="InterPro" id="IPR017884">
    <property type="entry name" value="SANT_dom"/>
</dbReference>
<evidence type="ECO:0000313" key="6">
    <source>
        <dbReference type="Proteomes" id="UP000515125"/>
    </source>
</evidence>
<dbReference type="GO" id="GO:0003682">
    <property type="term" value="F:chromatin binding"/>
    <property type="evidence" value="ECO:0007669"/>
    <property type="project" value="TreeGrafter"/>
</dbReference>
<feature type="region of interest" description="Disordered" evidence="1">
    <location>
        <begin position="406"/>
        <end position="446"/>
    </location>
</feature>
<dbReference type="Gene3D" id="3.40.50.1000">
    <property type="entry name" value="HAD superfamily/HAD-like"/>
    <property type="match status" value="1"/>
</dbReference>
<organism evidence="6 7">
    <name type="scientific">Cyclospora cayetanensis</name>
    <dbReference type="NCBI Taxonomy" id="88456"/>
    <lineage>
        <taxon>Eukaryota</taxon>
        <taxon>Sar</taxon>
        <taxon>Alveolata</taxon>
        <taxon>Apicomplexa</taxon>
        <taxon>Conoidasida</taxon>
        <taxon>Coccidia</taxon>
        <taxon>Eucoccidiorida</taxon>
        <taxon>Eimeriorina</taxon>
        <taxon>Eimeriidae</taxon>
        <taxon>Cyclospora</taxon>
    </lineage>
</organism>
<dbReference type="Pfam" id="PF03031">
    <property type="entry name" value="NIF"/>
    <property type="match status" value="1"/>
</dbReference>
<gene>
    <name evidence="7" type="primary">LOC34620797</name>
</gene>
<sequence>MQRETEERSPKRLRADDACAASLPPADTESSSSSSAPPQQQPEEQQQQPGGAQTSEEVGGLSGSSPLSAPAELAAGALGSLLSLHAQFHCDVCGADISGAFRIRCAEWWTAEEEILLVDGVSKYGFGNWVEVAELVCHASLEPKTPEQCEKHYMGVYLNSAASPLPDLSSLVHGPDGGALTPEEAKARREAEKLTKAEPESSGGGASPSPLSRKSPKPSHSIVGYWPLRGDFDVEFDNDAELILADMEFKEGEAVQERQLKLQIIEIYNSKLDERIYRKNTIISRGLLDVKSMHLRDKKRTKEERDLHNLFKPLARFQSDEQQERLVQLLIEERRVRHRLALLHEWRSLGLKTAKEVEAYEEEKAWREQLRTRAPELCLSAAAPGSIHAAAATATAVATAATPTAKTPLAGANKGRAGQRGGGALANASASGGSGPAGSPSAAPLTPIRNFPGAKLLKPENLGAPSVEGPKEAGGQPVEGESQGVSAAAEQAASGLQLPQFVQPGLYRQLTTCSASRLFASAAAVVPLSVAAATPAAVAAAAKQAGALVASSDPVVEEPMRLAEGLLRPKLQKGVEGEGAAKVLEASTASQKSNSAETEASENSASSKKSSASMGALVVGAICVGWGVWSASYMRQHNLKFLREMWTKMDSQMTRTHEQILNAVEDAISGAFPEDQEPLLPDFKDLNYPEFLPTLVLDFEGVLAKIGHDRTGGYKLRKRPYSDLLVSQLSHFFEVVVWNADQPPVVQTALQQWGLPVTACLNVDHMTRRNGRRIKDFSRLGRRPDRVIYVSCTDEGLDERFRANFIKVPPFGGTAAEMVSDTELLDLVNFLKHCSLSPDDVRSSIARFGGGEDGGVGRRFDAAKKAQESKANQRRSIGKLFGMSAQGGTGLVASQNPTQPGAAFGGRQGF</sequence>
<feature type="domain" description="HTH myb-type" evidence="5">
    <location>
        <begin position="109"/>
        <end position="161"/>
    </location>
</feature>
<dbReference type="GO" id="GO:0003713">
    <property type="term" value="F:transcription coactivator activity"/>
    <property type="evidence" value="ECO:0007669"/>
    <property type="project" value="TreeGrafter"/>
</dbReference>
<feature type="region of interest" description="Disordered" evidence="1">
    <location>
        <begin position="891"/>
        <end position="910"/>
    </location>
</feature>
<dbReference type="SMART" id="SM00717">
    <property type="entry name" value="SANT"/>
    <property type="match status" value="1"/>
</dbReference>
<evidence type="ECO:0000256" key="1">
    <source>
        <dbReference type="SAM" id="MobiDB-lite"/>
    </source>
</evidence>
<dbReference type="PANTHER" id="PTHR12374">
    <property type="entry name" value="TRANSCRIPTIONAL ADAPTOR 2 ADA2 -RELATED"/>
    <property type="match status" value="1"/>
</dbReference>
<feature type="compositionally biased region" description="Low complexity" evidence="1">
    <location>
        <begin position="207"/>
        <end position="218"/>
    </location>
</feature>
<dbReference type="Proteomes" id="UP000515125">
    <property type="component" value="Unplaced"/>
</dbReference>
<feature type="domain" description="FCP1 homology" evidence="3">
    <location>
        <begin position="688"/>
        <end position="834"/>
    </location>
</feature>
<evidence type="ECO:0000259" key="2">
    <source>
        <dbReference type="PROSITE" id="PS50090"/>
    </source>
</evidence>
<dbReference type="InterPro" id="IPR023214">
    <property type="entry name" value="HAD_sf"/>
</dbReference>
<dbReference type="PROSITE" id="PS51294">
    <property type="entry name" value="HTH_MYB"/>
    <property type="match status" value="1"/>
</dbReference>
<dbReference type="Pfam" id="PF22941">
    <property type="entry name" value="TADA2A-like_3rd"/>
    <property type="match status" value="1"/>
</dbReference>
<feature type="compositionally biased region" description="Low complexity" evidence="1">
    <location>
        <begin position="406"/>
        <end position="416"/>
    </location>
</feature>
<feature type="region of interest" description="Disordered" evidence="1">
    <location>
        <begin position="458"/>
        <end position="480"/>
    </location>
</feature>
<proteinExistence type="predicted"/>
<dbReference type="CDD" id="cd00167">
    <property type="entry name" value="SANT"/>
    <property type="match status" value="1"/>
</dbReference>
<dbReference type="PROSITE" id="PS50969">
    <property type="entry name" value="FCP1"/>
    <property type="match status" value="1"/>
</dbReference>
<feature type="region of interest" description="Disordered" evidence="1">
    <location>
        <begin position="172"/>
        <end position="218"/>
    </location>
</feature>
<evidence type="ECO:0000259" key="3">
    <source>
        <dbReference type="PROSITE" id="PS50969"/>
    </source>
</evidence>
<dbReference type="GO" id="GO:0006357">
    <property type="term" value="P:regulation of transcription by RNA polymerase II"/>
    <property type="evidence" value="ECO:0007669"/>
    <property type="project" value="TreeGrafter"/>
</dbReference>
<feature type="domain" description="SANT" evidence="4">
    <location>
        <begin position="109"/>
        <end position="161"/>
    </location>
</feature>
<dbReference type="GO" id="GO:0006338">
    <property type="term" value="P:chromatin remodeling"/>
    <property type="evidence" value="ECO:0007669"/>
    <property type="project" value="TreeGrafter"/>
</dbReference>
<feature type="compositionally biased region" description="Basic and acidic residues" evidence="1">
    <location>
        <begin position="183"/>
        <end position="199"/>
    </location>
</feature>
<dbReference type="SUPFAM" id="SSF46689">
    <property type="entry name" value="Homeodomain-like"/>
    <property type="match status" value="1"/>
</dbReference>